<accession>F9WSE6</accession>
<keyword evidence="2" id="KW-0732">Signal</keyword>
<name>F9WSE6_TRYVY</name>
<evidence type="ECO:0000256" key="2">
    <source>
        <dbReference type="SAM" id="SignalP"/>
    </source>
</evidence>
<feature type="chain" id="PRO_5003389549" evidence="2">
    <location>
        <begin position="22"/>
        <end position="346"/>
    </location>
</feature>
<feature type="coiled-coil region" evidence="1">
    <location>
        <begin position="293"/>
        <end position="330"/>
    </location>
</feature>
<reference evidence="3 4" key="1">
    <citation type="journal article" date="2012" name="Proc. Natl. Acad. Sci. U.S.A.">
        <title>Antigenic diversity is generated by distinct evolutionary mechanisms in African trypanosome species.</title>
        <authorList>
            <person name="Jackson A.P."/>
            <person name="Berry A."/>
            <person name="Aslett M."/>
            <person name="Allison H.C."/>
            <person name="Burton P."/>
            <person name="Vavrova-Anderson J."/>
            <person name="Brown R."/>
            <person name="Browne H."/>
            <person name="Corton N."/>
            <person name="Hauser H."/>
            <person name="Gamble J."/>
            <person name="Gilderthorp R."/>
            <person name="Marcello L."/>
            <person name="McQuillan J."/>
            <person name="Otto T.D."/>
            <person name="Quail M.A."/>
            <person name="Sanders M.J."/>
            <person name="van Tonder A."/>
            <person name="Ginger M.L."/>
            <person name="Field M.C."/>
            <person name="Barry J.D."/>
            <person name="Hertz-Fowler C."/>
            <person name="Berriman M."/>
        </authorList>
    </citation>
    <scope>NUCLEOTIDE SEQUENCE</scope>
    <source>
        <strain evidence="3 4">Y486</strain>
    </source>
</reference>
<dbReference type="AlphaFoldDB" id="F9WSE6"/>
<organism evidence="3 4">
    <name type="scientific">Trypanosoma vivax (strain Y486)</name>
    <dbReference type="NCBI Taxonomy" id="1055687"/>
    <lineage>
        <taxon>Eukaryota</taxon>
        <taxon>Discoba</taxon>
        <taxon>Euglenozoa</taxon>
        <taxon>Kinetoplastea</taxon>
        <taxon>Metakinetoplastina</taxon>
        <taxon>Trypanosomatida</taxon>
        <taxon>Trypanosomatidae</taxon>
        <taxon>Trypanosoma</taxon>
        <taxon>Duttonella</taxon>
    </lineage>
</organism>
<evidence type="ECO:0000256" key="1">
    <source>
        <dbReference type="SAM" id="Coils"/>
    </source>
</evidence>
<evidence type="ECO:0000313" key="3">
    <source>
        <dbReference type="EMBL" id="CCD20485.1"/>
    </source>
</evidence>
<evidence type="ECO:0000313" key="4">
    <source>
        <dbReference type="Proteomes" id="UP000009027"/>
    </source>
</evidence>
<dbReference type="Proteomes" id="UP000009027">
    <property type="component" value="Unassembled WGS sequence"/>
</dbReference>
<keyword evidence="1" id="KW-0175">Coiled coil</keyword>
<protein>
    <submittedName>
        <fullName evidence="3">Uncharacterized protein</fullName>
    </submittedName>
</protein>
<feature type="coiled-coil region" evidence="1">
    <location>
        <begin position="97"/>
        <end position="134"/>
    </location>
</feature>
<proteinExistence type="predicted"/>
<sequence>MASRIALFLMCLSLCVTAAHGEVSSETDPHELIIESFSKLEKETCATALMCLWLEVVQLPRRRMIERIDTIFKRFRGLVNISAERAKLENDGTFNNMSDAREALNDIYTKLEAAQKLESRLEGAKQELRAGLEKDDTVVSNLNDALVSISMVVSGLLGKLGTQTVSLTSIKKDMQNMTNYTQGMEIANNTVKAIMETWWNGNTASLINNLTKLIKNSSTLCDKHVYERKIRYTYSYFHIVDYSKVIAFIRNNTGELINYTNTIGSIDRFDERQRGASGNITKKLLASVFAKQLEDMLNDMNALKVSVREIRKARAQLLVAKQKNEEERRHGCTDLWSQLLTLVRLR</sequence>
<keyword evidence="4" id="KW-1185">Reference proteome</keyword>
<dbReference type="EMBL" id="CAEX01005689">
    <property type="protein sequence ID" value="CCD20485.1"/>
    <property type="molecule type" value="Genomic_DNA"/>
</dbReference>
<feature type="signal peptide" evidence="2">
    <location>
        <begin position="1"/>
        <end position="21"/>
    </location>
</feature>
<gene>
    <name evidence="3" type="ORF">TvY486_0033210</name>
</gene>
<dbReference type="VEuPathDB" id="TriTrypDB:TvY486_0033210"/>